<accession>A0A136LYY9</accession>
<sequence length="290" mass="33368">MPDLHTKSISLDNLLDSIKELMNLRESEYADSIDSFLGLPLETKEVIIISPQKHFVDKLYRYYGSLQEYPTRVQDKLALRGAQAQIEEPLFVHHSPVLVTDSVFTQRVINKLKDLEFVINAGQRILDYIDIAGKQVLKDNLAEFAIPGSTIDSVAVTQITFNYERFLIQRSTTSLLYPMIKSHQFKLLANGTFYLRVRDDWRLGINTSITDKYGNQSNSSKLLIHLLQEKNRMPQVNRFPIKLLQRELGIAPKQILSAMASINRSVSEYKAKELIVLKRDKEDIVFILRN</sequence>
<evidence type="ECO:0000313" key="2">
    <source>
        <dbReference type="Proteomes" id="UP000070457"/>
    </source>
</evidence>
<protein>
    <submittedName>
        <fullName evidence="1">Uncharacterized protein</fullName>
    </submittedName>
</protein>
<comment type="caution">
    <text evidence="1">The sequence shown here is derived from an EMBL/GenBank/DDBJ whole genome shotgun (WGS) entry which is preliminary data.</text>
</comment>
<evidence type="ECO:0000313" key="1">
    <source>
        <dbReference type="EMBL" id="KXK26873.1"/>
    </source>
</evidence>
<dbReference type="AlphaFoldDB" id="A0A136LYY9"/>
<dbReference type="EMBL" id="JYNZ01000003">
    <property type="protein sequence ID" value="KXK26873.1"/>
    <property type="molecule type" value="Genomic_DNA"/>
</dbReference>
<name>A0A136LYY9_9BACT</name>
<dbReference type="Proteomes" id="UP000070457">
    <property type="component" value="Unassembled WGS sequence"/>
</dbReference>
<reference evidence="1 2" key="1">
    <citation type="submission" date="2015-02" db="EMBL/GenBank/DDBJ databases">
        <title>Improved understanding of the partial-nitritation anammox process through 23 genomes representing the majority of the microbial community.</title>
        <authorList>
            <person name="Speth D.R."/>
            <person name="In T Zandt M."/>
            <person name="Guerrero Cruz S."/>
            <person name="Jetten M.S."/>
            <person name="Dutilh B.E."/>
        </authorList>
    </citation>
    <scope>NUCLEOTIDE SEQUENCE [LARGE SCALE GENOMIC DNA]</scope>
    <source>
        <strain evidence="1">OLB20</strain>
    </source>
</reference>
<gene>
    <name evidence="1" type="ORF">TR69_WS6001000894</name>
</gene>
<organism evidence="1 2">
    <name type="scientific">candidate division WS6 bacterium OLB20</name>
    <dbReference type="NCBI Taxonomy" id="1617426"/>
    <lineage>
        <taxon>Bacteria</taxon>
        <taxon>Candidatus Dojkabacteria</taxon>
    </lineage>
</organism>
<dbReference type="STRING" id="1617426.TR69_WS6001000894"/>
<proteinExistence type="predicted"/>